<dbReference type="AlphaFoldDB" id="A0A935JU66"/>
<feature type="transmembrane region" description="Helical" evidence="2">
    <location>
        <begin position="28"/>
        <end position="48"/>
    </location>
</feature>
<gene>
    <name evidence="3" type="ORF">IPJ38_00470</name>
</gene>
<accession>A0A935JU66</accession>
<keyword evidence="2" id="KW-0812">Transmembrane</keyword>
<organism evidence="3 4">
    <name type="scientific">Candidatus Dechloromonas phosphorivorans</name>
    <dbReference type="NCBI Taxonomy" id="2899244"/>
    <lineage>
        <taxon>Bacteria</taxon>
        <taxon>Pseudomonadati</taxon>
        <taxon>Pseudomonadota</taxon>
        <taxon>Betaproteobacteria</taxon>
        <taxon>Rhodocyclales</taxon>
        <taxon>Azonexaceae</taxon>
        <taxon>Dechloromonas</taxon>
    </lineage>
</organism>
<keyword evidence="2" id="KW-0472">Membrane</keyword>
<name>A0A935JU66_9RHOO</name>
<comment type="caution">
    <text evidence="3">The sequence shown here is derived from an EMBL/GenBank/DDBJ whole genome shotgun (WGS) entry which is preliminary data.</text>
</comment>
<sequence length="204" mass="21826">MPSAANASSRTHPANVNASHTRSRQSGVILPVALFVLVAATILTLGLVKTNMSSLRVGGASVVGQETQGSAELLSSNFRTRNPIVTIDPLTLKELPDEGRYERGFTPCSTLTDLLPFTTIFDCRSIKSTRLPAHTEQVEWAVGVKTPQVQRIGCAPPPRSSTPTENNGTIKFNHNQIENRVENAFYGSQGAAGIGVGKLVMQCP</sequence>
<protein>
    <submittedName>
        <fullName evidence="3">Pilus assembly PilX N-terminal domain-containing protein</fullName>
    </submittedName>
</protein>
<keyword evidence="2" id="KW-1133">Transmembrane helix</keyword>
<feature type="region of interest" description="Disordered" evidence="1">
    <location>
        <begin position="1"/>
        <end position="21"/>
    </location>
</feature>
<dbReference type="EMBL" id="JADJMS010000002">
    <property type="protein sequence ID" value="MBK7413827.1"/>
    <property type="molecule type" value="Genomic_DNA"/>
</dbReference>
<reference evidence="3 4" key="1">
    <citation type="submission" date="2020-10" db="EMBL/GenBank/DDBJ databases">
        <title>Connecting structure to function with the recovery of over 1000 high-quality activated sludge metagenome-assembled genomes encoding full-length rRNA genes using long-read sequencing.</title>
        <authorList>
            <person name="Singleton C.M."/>
            <person name="Petriglieri F."/>
            <person name="Kristensen J.M."/>
            <person name="Kirkegaard R.H."/>
            <person name="Michaelsen T.Y."/>
            <person name="Andersen M.H."/>
            <person name="Karst S.M."/>
            <person name="Dueholm M.S."/>
            <person name="Nielsen P.H."/>
            <person name="Albertsen M."/>
        </authorList>
    </citation>
    <scope>NUCLEOTIDE SEQUENCE [LARGE SCALE GENOMIC DNA]</scope>
    <source>
        <strain evidence="3">EsbW_18-Q3-R4-48_BATAC.463</strain>
    </source>
</reference>
<evidence type="ECO:0000313" key="3">
    <source>
        <dbReference type="EMBL" id="MBK7413827.1"/>
    </source>
</evidence>
<dbReference type="Proteomes" id="UP000739411">
    <property type="component" value="Unassembled WGS sequence"/>
</dbReference>
<evidence type="ECO:0000256" key="1">
    <source>
        <dbReference type="SAM" id="MobiDB-lite"/>
    </source>
</evidence>
<proteinExistence type="predicted"/>
<evidence type="ECO:0000313" key="4">
    <source>
        <dbReference type="Proteomes" id="UP000739411"/>
    </source>
</evidence>
<evidence type="ECO:0000256" key="2">
    <source>
        <dbReference type="SAM" id="Phobius"/>
    </source>
</evidence>